<dbReference type="InterPro" id="IPR001254">
    <property type="entry name" value="Trypsin_dom"/>
</dbReference>
<name>A0A084W058_ANOSI</name>
<evidence type="ECO:0000256" key="5">
    <source>
        <dbReference type="ARBA" id="ARBA00024195"/>
    </source>
</evidence>
<keyword evidence="1" id="KW-0645">Protease</keyword>
<dbReference type="EnsemblMetazoa" id="ASIC011540-RA">
    <property type="protein sequence ID" value="ASIC011540-PA"/>
    <property type="gene ID" value="ASIC011540"/>
</dbReference>
<dbReference type="PANTHER" id="PTHR24276">
    <property type="entry name" value="POLYSERASE-RELATED"/>
    <property type="match status" value="1"/>
</dbReference>
<dbReference type="SUPFAM" id="SSF50494">
    <property type="entry name" value="Trypsin-like serine proteases"/>
    <property type="match status" value="1"/>
</dbReference>
<dbReference type="EMBL" id="KE525262">
    <property type="protein sequence ID" value="KFB43602.1"/>
    <property type="molecule type" value="Genomic_DNA"/>
</dbReference>
<dbReference type="InterPro" id="IPR050430">
    <property type="entry name" value="Peptidase_S1"/>
</dbReference>
<evidence type="ECO:0000256" key="2">
    <source>
        <dbReference type="ARBA" id="ARBA00022801"/>
    </source>
</evidence>
<dbReference type="Proteomes" id="UP000030765">
    <property type="component" value="Unassembled WGS sequence"/>
</dbReference>
<dbReference type="VEuPathDB" id="VectorBase:ASIC011540"/>
<organism evidence="9 10">
    <name type="scientific">Anopheles sinensis</name>
    <name type="common">Mosquito</name>
    <dbReference type="NCBI Taxonomy" id="74873"/>
    <lineage>
        <taxon>Eukaryota</taxon>
        <taxon>Metazoa</taxon>
        <taxon>Ecdysozoa</taxon>
        <taxon>Arthropoda</taxon>
        <taxon>Hexapoda</taxon>
        <taxon>Insecta</taxon>
        <taxon>Pterygota</taxon>
        <taxon>Neoptera</taxon>
        <taxon>Endopterygota</taxon>
        <taxon>Diptera</taxon>
        <taxon>Nematocera</taxon>
        <taxon>Culicoidea</taxon>
        <taxon>Culicidae</taxon>
        <taxon>Anophelinae</taxon>
        <taxon>Anopheles</taxon>
    </lineage>
</organism>
<sequence>MKVLVVVCVVAFAVASATEENAIKSRMQPDAARLIDERQEKSTLSSLKKIVGGVSVSIEQYPYQLSLRNYDYHICGASIISNVWALTAAHCLYPDPDPKTISLRAGTSNQSRGGRIYNASRIIIHPMYNPSWMDNDVAVIRVSTPFSGPNTEQIRLVPQGFEPITGIRAIVTGWGRQSEDSTQVMTLAGVEIPIVDKEDCSSQWNGVEVTPQ</sequence>
<dbReference type="SMART" id="SM00020">
    <property type="entry name" value="Tryp_SPc"/>
    <property type="match status" value="1"/>
</dbReference>
<feature type="domain" description="Peptidase S1" evidence="7">
    <location>
        <begin position="50"/>
        <end position="212"/>
    </location>
</feature>
<dbReference type="FunFam" id="2.40.10.10:FF:000068">
    <property type="entry name" value="transmembrane protease serine 2"/>
    <property type="match status" value="1"/>
</dbReference>
<keyword evidence="6" id="KW-0732">Signal</keyword>
<feature type="signal peptide" evidence="6">
    <location>
        <begin position="1"/>
        <end position="17"/>
    </location>
</feature>
<keyword evidence="2" id="KW-0378">Hydrolase</keyword>
<evidence type="ECO:0000313" key="9">
    <source>
        <dbReference type="EnsemblMetazoa" id="ASIC011540-PA"/>
    </source>
</evidence>
<dbReference type="OMA" id="HYNYHIC"/>
<dbReference type="Pfam" id="PF00089">
    <property type="entry name" value="Trypsin"/>
    <property type="match status" value="1"/>
</dbReference>
<evidence type="ECO:0000259" key="7">
    <source>
        <dbReference type="PROSITE" id="PS50240"/>
    </source>
</evidence>
<dbReference type="STRING" id="74873.A0A084W058"/>
<evidence type="ECO:0000313" key="10">
    <source>
        <dbReference type="Proteomes" id="UP000030765"/>
    </source>
</evidence>
<dbReference type="PROSITE" id="PS50240">
    <property type="entry name" value="TRYPSIN_DOM"/>
    <property type="match status" value="1"/>
</dbReference>
<dbReference type="InterPro" id="IPR018114">
    <property type="entry name" value="TRYPSIN_HIS"/>
</dbReference>
<evidence type="ECO:0000256" key="4">
    <source>
        <dbReference type="ARBA" id="ARBA00023157"/>
    </source>
</evidence>
<evidence type="ECO:0000256" key="1">
    <source>
        <dbReference type="ARBA" id="ARBA00022670"/>
    </source>
</evidence>
<dbReference type="EMBL" id="ATLV01019092">
    <property type="status" value="NOT_ANNOTATED_CDS"/>
    <property type="molecule type" value="Genomic_DNA"/>
</dbReference>
<dbReference type="VEuPathDB" id="VectorBase:ASIS018640"/>
<protein>
    <submittedName>
        <fullName evidence="8">AGAP001244-PA-like protein</fullName>
    </submittedName>
</protein>
<dbReference type="Gene3D" id="2.40.10.10">
    <property type="entry name" value="Trypsin-like serine proteases"/>
    <property type="match status" value="1"/>
</dbReference>
<dbReference type="InterPro" id="IPR009003">
    <property type="entry name" value="Peptidase_S1_PA"/>
</dbReference>
<keyword evidence="10" id="KW-1185">Reference proteome</keyword>
<evidence type="ECO:0000256" key="6">
    <source>
        <dbReference type="SAM" id="SignalP"/>
    </source>
</evidence>
<dbReference type="PANTHER" id="PTHR24276:SF91">
    <property type="entry name" value="AT26814P-RELATED"/>
    <property type="match status" value="1"/>
</dbReference>
<dbReference type="AlphaFoldDB" id="A0A084W058"/>
<dbReference type="InterPro" id="IPR001314">
    <property type="entry name" value="Peptidase_S1A"/>
</dbReference>
<dbReference type="OrthoDB" id="10059102at2759"/>
<dbReference type="PROSITE" id="PS00134">
    <property type="entry name" value="TRYPSIN_HIS"/>
    <property type="match status" value="1"/>
</dbReference>
<accession>A0A084W058</accession>
<proteinExistence type="inferred from homology"/>
<dbReference type="GO" id="GO:0006508">
    <property type="term" value="P:proteolysis"/>
    <property type="evidence" value="ECO:0007669"/>
    <property type="project" value="UniProtKB-KW"/>
</dbReference>
<dbReference type="GO" id="GO:0004252">
    <property type="term" value="F:serine-type endopeptidase activity"/>
    <property type="evidence" value="ECO:0007669"/>
    <property type="project" value="InterPro"/>
</dbReference>
<gene>
    <name evidence="8" type="ORF">ZHAS_00011540</name>
</gene>
<dbReference type="PRINTS" id="PR00722">
    <property type="entry name" value="CHYMOTRYPSIN"/>
</dbReference>
<evidence type="ECO:0000313" key="8">
    <source>
        <dbReference type="EMBL" id="KFB43602.1"/>
    </source>
</evidence>
<evidence type="ECO:0000256" key="3">
    <source>
        <dbReference type="ARBA" id="ARBA00022825"/>
    </source>
</evidence>
<keyword evidence="3" id="KW-0720">Serine protease</keyword>
<reference evidence="8 10" key="1">
    <citation type="journal article" date="2014" name="BMC Genomics">
        <title>Genome sequence of Anopheles sinensis provides insight into genetics basis of mosquito competence for malaria parasites.</title>
        <authorList>
            <person name="Zhou D."/>
            <person name="Zhang D."/>
            <person name="Ding G."/>
            <person name="Shi L."/>
            <person name="Hou Q."/>
            <person name="Ye Y."/>
            <person name="Xu Y."/>
            <person name="Zhou H."/>
            <person name="Xiong C."/>
            <person name="Li S."/>
            <person name="Yu J."/>
            <person name="Hong S."/>
            <person name="Yu X."/>
            <person name="Zou P."/>
            <person name="Chen C."/>
            <person name="Chang X."/>
            <person name="Wang W."/>
            <person name="Lv Y."/>
            <person name="Sun Y."/>
            <person name="Ma L."/>
            <person name="Shen B."/>
            <person name="Zhu C."/>
        </authorList>
    </citation>
    <scope>NUCLEOTIDE SEQUENCE [LARGE SCALE GENOMIC DNA]</scope>
</reference>
<dbReference type="CDD" id="cd00190">
    <property type="entry name" value="Tryp_SPc"/>
    <property type="match status" value="1"/>
</dbReference>
<reference evidence="9" key="2">
    <citation type="submission" date="2020-05" db="UniProtKB">
        <authorList>
            <consortium name="EnsemblMetazoa"/>
        </authorList>
    </citation>
    <scope>IDENTIFICATION</scope>
</reference>
<comment type="similarity">
    <text evidence="5">Belongs to the peptidase S1 family. CLIP subfamily.</text>
</comment>
<feature type="chain" id="PRO_5001784159" evidence="6">
    <location>
        <begin position="18"/>
        <end position="212"/>
    </location>
</feature>
<dbReference type="InterPro" id="IPR043504">
    <property type="entry name" value="Peptidase_S1_PA_chymotrypsin"/>
</dbReference>
<keyword evidence="4" id="KW-1015">Disulfide bond</keyword>